<dbReference type="PANTHER" id="PTHR24041">
    <property type="entry name" value="MUCIN"/>
    <property type="match status" value="1"/>
</dbReference>
<protein>
    <recommendedName>
        <fullName evidence="3">EGF-like domain-containing protein</fullName>
    </recommendedName>
</protein>
<accession>E4YW64</accession>
<evidence type="ECO:0008006" key="3">
    <source>
        <dbReference type="Google" id="ProtNLM"/>
    </source>
</evidence>
<feature type="region of interest" description="Disordered" evidence="1">
    <location>
        <begin position="1003"/>
        <end position="1079"/>
    </location>
</feature>
<evidence type="ECO:0000313" key="2">
    <source>
        <dbReference type="EMBL" id="CBY39699.1"/>
    </source>
</evidence>
<evidence type="ECO:0000256" key="1">
    <source>
        <dbReference type="SAM" id="MobiDB-lite"/>
    </source>
</evidence>
<dbReference type="PANTHER" id="PTHR24041:SF30">
    <property type="entry name" value="MUCIN-3A"/>
    <property type="match status" value="1"/>
</dbReference>
<reference evidence="2" key="1">
    <citation type="journal article" date="2010" name="Science">
        <title>Plasticity of animal genome architecture unmasked by rapid evolution of a pelagic tunicate.</title>
        <authorList>
            <person name="Denoeud F."/>
            <person name="Henriet S."/>
            <person name="Mungpakdee S."/>
            <person name="Aury J.M."/>
            <person name="Da Silva C."/>
            <person name="Brinkmann H."/>
            <person name="Mikhaleva J."/>
            <person name="Olsen L.C."/>
            <person name="Jubin C."/>
            <person name="Canestro C."/>
            <person name="Bouquet J.M."/>
            <person name="Danks G."/>
            <person name="Poulain J."/>
            <person name="Campsteijn C."/>
            <person name="Adamski M."/>
            <person name="Cross I."/>
            <person name="Yadetie F."/>
            <person name="Muffato M."/>
            <person name="Louis A."/>
            <person name="Butcher S."/>
            <person name="Tsagkogeorga G."/>
            <person name="Konrad A."/>
            <person name="Singh S."/>
            <person name="Jensen M.F."/>
            <person name="Cong E.H."/>
            <person name="Eikeseth-Otteraa H."/>
            <person name="Noel B."/>
            <person name="Anthouard V."/>
            <person name="Porcel B.M."/>
            <person name="Kachouri-Lafond R."/>
            <person name="Nishino A."/>
            <person name="Ugolini M."/>
            <person name="Chourrout P."/>
            <person name="Nishida H."/>
            <person name="Aasland R."/>
            <person name="Huzurbazar S."/>
            <person name="Westhof E."/>
            <person name="Delsuc F."/>
            <person name="Lehrach H."/>
            <person name="Reinhardt R."/>
            <person name="Weissenbach J."/>
            <person name="Roy S.W."/>
            <person name="Artiguenave F."/>
            <person name="Postlethwait J.H."/>
            <person name="Manak J.R."/>
            <person name="Thompson E.M."/>
            <person name="Jaillon O."/>
            <person name="Du Pasquier L."/>
            <person name="Boudinot P."/>
            <person name="Liberles D.A."/>
            <person name="Volff J.N."/>
            <person name="Philippe H."/>
            <person name="Lenhard B."/>
            <person name="Roest Crollius H."/>
            <person name="Wincker P."/>
            <person name="Chourrout D."/>
        </authorList>
    </citation>
    <scope>NUCLEOTIDE SEQUENCE [LARGE SCALE GENOMIC DNA]</scope>
</reference>
<dbReference type="Proteomes" id="UP000011014">
    <property type="component" value="Unassembled WGS sequence"/>
</dbReference>
<name>E4YW64_OIKDI</name>
<proteinExistence type="predicted"/>
<dbReference type="EMBL" id="FN655621">
    <property type="protein sequence ID" value="CBY39699.1"/>
    <property type="molecule type" value="Genomic_DNA"/>
</dbReference>
<dbReference type="InterPro" id="IPR052504">
    <property type="entry name" value="Mucin_signaling_protection"/>
</dbReference>
<sequence length="1386" mass="154648">DHHHHHDEVPGEGGVMPRILTREDTSHCDGLPVWIPPTPPNESLLKYEATTPYYQVWAARFLLDGAYYTTVNRAQFSLPDGMTCTELRSDGTATCIWTPTVEQIGKHTVCGLCYDVFKRPSSRNCVNVEVIPQQPPVQDPCETAEDEGMLRKQAEFSTIVSTNIFRDFKIKIHGDRDTSDLPNLIDGKTRTLFEFNQACGVQESPQMIEIFSTAKWKPNSAEKILFDLLELEIYHETIALPGINISHDRWNHLSSDKATFRFEEIYLSIESTQIQAEKVPNQPGRLIFKSSSGPIITSKISLHFPSKHIKISQLRFYWFTCGLNGYINPSITSGTFVDPKSDTHPVCYEYDGSCSFDEEVYTGEYWNEAHLPGFYNPVLDSHPLRHYNFVIVKKKAGDFSSFDEVKQSCTKFGMSLVYPYNAVANTFWLERLQEQQAITPGLQLMIGLIHTLYSTSTGALVPSESALPLTNDVNVPNGYINFDLWDYDQVFFRLLNGNKQFFMDSVSGEWSQSSSIPAGMDATFCFKTEEITLSCSTAHCNNTEPGEYECVCPDDGSTLIEEFGVQKCTDPSPCDIEDPCVSPAFCKNLFDSSSCECPDEGVTQFLSSDGLSCESIDPCSTDLHNCDHPSLECISSGIDFNCTNTFECPCDLVCSSPPCLGLLDCTVPVGGANCDGDFKCSLIGTESGLVHAQKHKESCVQKDMRLSIFVPFASFVQASSEFYCLGDADKGATTVSLTSDVSYCRLRPRDDVPHKVRLKMAGLSDTNACTEDEDRIFITSNGSLLGPLCPKTQEKHILDWFKEEVDKESIYDAIFDATETTMIFVPGNKGDSSAQQVMIKVAWENLDKRLSSDKTTKSSASKQYVPTCPISTFTESFFQAAKAKLAEVPKKIVRKMGIKFNELYDNFDDHSEFCQEDALAVDCSIFEENDGGTKLGIYTALRQIVKHITPECSTDYVKGFKEDLENLREILGYDEIDETTKLPSTIETFTTIDFSTSTTAVDVTTTSSTTSTTTTPTTTTTTTTTTSTTSTTTTTTTTTSTTASTTSTSSTTSPTTTKAPTSTTDYTTTQTSTTTHPPTALPLEITTELLITPEEERFSPSHRGDSISASGKSMCKIRNMPERFMTIFSARAHEIRKSDFRIVKKAVASVSKSFKYCDQGLVLCDLIQMNRKMHGCQFIKSLDKVMQFLSFEGSCSKDWLNDVAQKIENAQKVFDMDNCPANQETLPITKMKDMNQKFFANEKITLQEALLEVADRKVPLSHRSWMPKIRLTMKSALAALENPEDALTIAESDVCSMPQNLLQSHCGIIFTRFIDSLRADSSASEQTVEMTSGMMARVLRKFRLENRSSKEVKISCTDLRIQRNLRTSYLEIADSVYRMIRINNSR</sequence>
<feature type="non-terminal residue" evidence="2">
    <location>
        <position position="1"/>
    </location>
</feature>
<organism evidence="2">
    <name type="scientific">Oikopleura dioica</name>
    <name type="common">Tunicate</name>
    <dbReference type="NCBI Taxonomy" id="34765"/>
    <lineage>
        <taxon>Eukaryota</taxon>
        <taxon>Metazoa</taxon>
        <taxon>Chordata</taxon>
        <taxon>Tunicata</taxon>
        <taxon>Appendicularia</taxon>
        <taxon>Copelata</taxon>
        <taxon>Oikopleuridae</taxon>
        <taxon>Oikopleura</taxon>
    </lineage>
</organism>
<gene>
    <name evidence="2" type="ORF">GSOID_T00020282001</name>
</gene>